<dbReference type="SMART" id="SM00320">
    <property type="entry name" value="WD40"/>
    <property type="match status" value="6"/>
</dbReference>
<dbReference type="InterPro" id="IPR001680">
    <property type="entry name" value="WD40_rpt"/>
</dbReference>
<dbReference type="Gene3D" id="2.130.10.10">
    <property type="entry name" value="YVTN repeat-like/Quinoprotein amine dehydrogenase"/>
    <property type="match status" value="3"/>
</dbReference>
<dbReference type="InterPro" id="IPR036322">
    <property type="entry name" value="WD40_repeat_dom_sf"/>
</dbReference>
<feature type="compositionally biased region" description="Basic and acidic residues" evidence="4">
    <location>
        <begin position="353"/>
        <end position="362"/>
    </location>
</feature>
<dbReference type="InterPro" id="IPR019775">
    <property type="entry name" value="WD40_repeat_CS"/>
</dbReference>
<keyword evidence="1 3" id="KW-0853">WD repeat</keyword>
<dbReference type="CTD" id="121441"/>
<organism evidence="6 7">
    <name type="scientific">Scleropages formosus</name>
    <name type="common">Asian bonytongue</name>
    <name type="synonym">Osteoglossum formosum</name>
    <dbReference type="NCBI Taxonomy" id="113540"/>
    <lineage>
        <taxon>Eukaryota</taxon>
        <taxon>Metazoa</taxon>
        <taxon>Chordata</taxon>
        <taxon>Craniata</taxon>
        <taxon>Vertebrata</taxon>
        <taxon>Euteleostomi</taxon>
        <taxon>Actinopterygii</taxon>
        <taxon>Neopterygii</taxon>
        <taxon>Teleostei</taxon>
        <taxon>Osteoglossocephala</taxon>
        <taxon>Osteoglossomorpha</taxon>
        <taxon>Osteoglossiformes</taxon>
        <taxon>Osteoglossidae</taxon>
        <taxon>Scleropages</taxon>
    </lineage>
</organism>
<dbReference type="GeneID" id="108931555"/>
<feature type="repeat" description="WD" evidence="3">
    <location>
        <begin position="83"/>
        <end position="114"/>
    </location>
</feature>
<dbReference type="GO" id="GO:0005737">
    <property type="term" value="C:cytoplasm"/>
    <property type="evidence" value="ECO:0007669"/>
    <property type="project" value="Ensembl"/>
</dbReference>
<keyword evidence="2" id="KW-0677">Repeat</keyword>
<reference evidence="6" key="2">
    <citation type="submission" date="2025-08" db="UniProtKB">
        <authorList>
            <consortium name="Ensembl"/>
        </authorList>
    </citation>
    <scope>IDENTIFICATION</scope>
</reference>
<dbReference type="AlphaFoldDB" id="A0A8C9QZT0"/>
<dbReference type="Pfam" id="PF00400">
    <property type="entry name" value="WD40"/>
    <property type="match status" value="3"/>
</dbReference>
<dbReference type="PANTHER" id="PTHR44414">
    <property type="entry name" value="PROTEIN NEDD1"/>
    <property type="match status" value="1"/>
</dbReference>
<protein>
    <submittedName>
        <fullName evidence="6">NEDD1 gamma-tubulin ring complex targeting factor</fullName>
    </submittedName>
</protein>
<evidence type="ECO:0000313" key="6">
    <source>
        <dbReference type="Ensembl" id="ENSSFOP00015003513.2"/>
    </source>
</evidence>
<dbReference type="CDD" id="cd00200">
    <property type="entry name" value="WD40"/>
    <property type="match status" value="1"/>
</dbReference>
<keyword evidence="7" id="KW-1185">Reference proteome</keyword>
<proteinExistence type="predicted"/>
<dbReference type="PROSITE" id="PS00678">
    <property type="entry name" value="WD_REPEATS_1"/>
    <property type="match status" value="1"/>
</dbReference>
<reference evidence="6 7" key="1">
    <citation type="submission" date="2019-04" db="EMBL/GenBank/DDBJ databases">
        <authorList>
            <consortium name="Wellcome Sanger Institute Data Sharing"/>
        </authorList>
    </citation>
    <scope>NUCLEOTIDE SEQUENCE [LARGE SCALE GENOMIC DNA]</scope>
</reference>
<dbReference type="Pfam" id="PF12894">
    <property type="entry name" value="ANAPC4_WD40"/>
    <property type="match status" value="1"/>
</dbReference>
<feature type="compositionally biased region" description="Low complexity" evidence="4">
    <location>
        <begin position="310"/>
        <end position="321"/>
    </location>
</feature>
<evidence type="ECO:0000256" key="2">
    <source>
        <dbReference type="ARBA" id="ARBA00022737"/>
    </source>
</evidence>
<dbReference type="GO" id="GO:0071539">
    <property type="term" value="P:protein localization to centrosome"/>
    <property type="evidence" value="ECO:0007669"/>
    <property type="project" value="Ensembl"/>
</dbReference>
<dbReference type="Ensembl" id="ENSSFOT00015003570.2">
    <property type="protein sequence ID" value="ENSSFOP00015003513.2"/>
    <property type="gene ID" value="ENSSFOG00015002299.2"/>
</dbReference>
<dbReference type="PANTHER" id="PTHR44414:SF1">
    <property type="entry name" value="PROTEIN NEDD1"/>
    <property type="match status" value="1"/>
</dbReference>
<evidence type="ECO:0000256" key="3">
    <source>
        <dbReference type="PROSITE-ProRule" id="PRU00221"/>
    </source>
</evidence>
<feature type="region of interest" description="Disordered" evidence="4">
    <location>
        <begin position="306"/>
        <end position="369"/>
    </location>
</feature>
<sequence>MAELTRLVSSGDDVKVWNAASLTVLEQFNPHNARHPVSRVCWSSNNQYLVSASTSGDKLVVSSLKSSPVPLIELAEGGKQTRISLNSTSQFLVSGGLDSSVNIWDLKSRKLHRTLQDHKEEVTCVSFNGNDAYVASGSTSGDIVLHSVMTNLSSKPFGYGANQPIHDLKYSYVKKSMLGSVSDSGTVVLWDANTQKEMHMFEGVHKAPASGLAFSPANDLLFVTVGLDKKIICYDTSSKIVLRSMRVDSPLTAIDFTPDGAGLAVGSTQGKVYLYDLRNLNAPIKTATAHKTSVTCLRFQHSHVHHTKASKVSSKTSSSKRTSVKQETPVASTLPPLSSGTHLSTQPVSDQQLCERGDEDTQKTGATSVDVVLPREAEGQHSSEHLSSFNKFSSVGRNSLDIFSPVREDYKAHRTSGTTPREEKKDELDFLSQYSSAAAHRRTPLGTPGGFGPLSVFDTPPPIREEETSPSTQVQAMIKETKEGDKERNSSLTLELNAQTAPTHAGPTVQTPEAHLRSCKEGLGQLLYNTPFNGSTATTAHGESGGAAMAPALSEGFTEVGGGVPMSTQQVHFIRNMIHEALEDFRSVQAPLSSVGPPFHTQEPHLRSSKEGPGQQVSDTPVNGPAPTTAHAGKVAITGNMNTEAGSAPLSAVQVHFIRNMIHEEVEDLRDVCHRDIVNLQVEMIRQFYIQLKEIHGLIEKYAVPYSLMEEIERLKEENKRLRTNY</sequence>
<evidence type="ECO:0000256" key="1">
    <source>
        <dbReference type="ARBA" id="ARBA00022574"/>
    </source>
</evidence>
<feature type="region of interest" description="Disordered" evidence="4">
    <location>
        <begin position="592"/>
        <end position="631"/>
    </location>
</feature>
<dbReference type="Proteomes" id="UP000694397">
    <property type="component" value="Chromosome 2"/>
</dbReference>
<gene>
    <name evidence="6" type="primary">nedd1</name>
</gene>
<dbReference type="RefSeq" id="XP_018602905.2">
    <property type="nucleotide sequence ID" value="XM_018747389.2"/>
</dbReference>
<dbReference type="RefSeq" id="XP_018602907.2">
    <property type="nucleotide sequence ID" value="XM_018747391.2"/>
</dbReference>
<dbReference type="GO" id="GO:0036064">
    <property type="term" value="C:ciliary basal body"/>
    <property type="evidence" value="ECO:0007669"/>
    <property type="project" value="TreeGrafter"/>
</dbReference>
<dbReference type="InterPro" id="IPR052818">
    <property type="entry name" value="NEDD1_Spindle_Assembly"/>
</dbReference>
<dbReference type="GO" id="GO:0005814">
    <property type="term" value="C:centriole"/>
    <property type="evidence" value="ECO:0007669"/>
    <property type="project" value="TreeGrafter"/>
</dbReference>
<feature type="compositionally biased region" description="Polar residues" evidence="4">
    <location>
        <begin position="329"/>
        <end position="352"/>
    </location>
</feature>
<evidence type="ECO:0000313" key="7">
    <source>
        <dbReference type="Proteomes" id="UP000694397"/>
    </source>
</evidence>
<dbReference type="InterPro" id="IPR024977">
    <property type="entry name" value="Apc4-like_WD40_dom"/>
</dbReference>
<evidence type="ECO:0000259" key="5">
    <source>
        <dbReference type="Pfam" id="PF12894"/>
    </source>
</evidence>
<dbReference type="PROSITE" id="PS50082">
    <property type="entry name" value="WD_REPEATS_2"/>
    <property type="match status" value="1"/>
</dbReference>
<dbReference type="SUPFAM" id="SSF50978">
    <property type="entry name" value="WD40 repeat-like"/>
    <property type="match status" value="1"/>
</dbReference>
<dbReference type="KEGG" id="sfm:108931555"/>
<evidence type="ECO:0000256" key="4">
    <source>
        <dbReference type="SAM" id="MobiDB-lite"/>
    </source>
</evidence>
<name>A0A8C9QZT0_SCLFO</name>
<dbReference type="OrthoDB" id="1602884at2759"/>
<accession>A0A8C9QZT0</accession>
<feature type="domain" description="Anaphase-promoting complex subunit 4-like WD40" evidence="5">
    <location>
        <begin position="213"/>
        <end position="300"/>
    </location>
</feature>
<dbReference type="FunFam" id="2.130.10.10:FF:000726">
    <property type="entry name" value="Neural precursor cell-expressed, developmentally down-regulated 1"/>
    <property type="match status" value="1"/>
</dbReference>
<reference evidence="6" key="3">
    <citation type="submission" date="2025-09" db="UniProtKB">
        <authorList>
            <consortium name="Ensembl"/>
        </authorList>
    </citation>
    <scope>IDENTIFICATION</scope>
</reference>
<dbReference type="GO" id="GO:0007020">
    <property type="term" value="P:microtubule nucleation"/>
    <property type="evidence" value="ECO:0007669"/>
    <property type="project" value="TreeGrafter"/>
</dbReference>
<dbReference type="GO" id="GO:0000278">
    <property type="term" value="P:mitotic cell cycle"/>
    <property type="evidence" value="ECO:0007669"/>
    <property type="project" value="TreeGrafter"/>
</dbReference>
<dbReference type="GO" id="GO:0043015">
    <property type="term" value="F:gamma-tubulin binding"/>
    <property type="evidence" value="ECO:0007669"/>
    <property type="project" value="TreeGrafter"/>
</dbReference>
<dbReference type="InterPro" id="IPR015943">
    <property type="entry name" value="WD40/YVTN_repeat-like_dom_sf"/>
</dbReference>
<dbReference type="GO" id="GO:0000922">
    <property type="term" value="C:spindle pole"/>
    <property type="evidence" value="ECO:0007669"/>
    <property type="project" value="TreeGrafter"/>
</dbReference>
<dbReference type="GeneTree" id="ENSGT00940000164439"/>
<dbReference type="GO" id="GO:0005813">
    <property type="term" value="C:centrosome"/>
    <property type="evidence" value="ECO:0007669"/>
    <property type="project" value="Ensembl"/>
</dbReference>